<keyword evidence="5" id="KW-0808">Transferase</keyword>
<evidence type="ECO:0000256" key="1">
    <source>
        <dbReference type="ARBA" id="ARBA00001946"/>
    </source>
</evidence>
<dbReference type="InterPro" id="IPR003374">
    <property type="entry name" value="ApbE-like_sf"/>
</dbReference>
<dbReference type="GO" id="GO:0016740">
    <property type="term" value="F:transferase activity"/>
    <property type="evidence" value="ECO:0007669"/>
    <property type="project" value="UniProtKB-KW"/>
</dbReference>
<comment type="caution">
    <text evidence="11">The sequence shown here is derived from an EMBL/GenBank/DDBJ whole genome shotgun (WGS) entry which is preliminary data.</text>
</comment>
<evidence type="ECO:0000256" key="6">
    <source>
        <dbReference type="ARBA" id="ARBA00022723"/>
    </source>
</evidence>
<evidence type="ECO:0000256" key="7">
    <source>
        <dbReference type="ARBA" id="ARBA00022827"/>
    </source>
</evidence>
<proteinExistence type="predicted"/>
<dbReference type="Gene3D" id="3.10.520.10">
    <property type="entry name" value="ApbE-like domains"/>
    <property type="match status" value="1"/>
</dbReference>
<gene>
    <name evidence="11" type="ORF">J2S13_002178</name>
</gene>
<organism evidence="11 12">
    <name type="scientific">Oikeobacillus pervagus</name>
    <dbReference type="NCBI Taxonomy" id="1325931"/>
    <lineage>
        <taxon>Bacteria</taxon>
        <taxon>Bacillati</taxon>
        <taxon>Bacillota</taxon>
        <taxon>Bacilli</taxon>
        <taxon>Bacillales</taxon>
        <taxon>Bacillaceae</taxon>
        <taxon>Oikeobacillus</taxon>
    </lineage>
</organism>
<dbReference type="RefSeq" id="WP_307257760.1">
    <property type="nucleotide sequence ID" value="NZ_JAUSUC010000026.1"/>
</dbReference>
<keyword evidence="6" id="KW-0479">Metal-binding</keyword>
<dbReference type="InterPro" id="IPR024932">
    <property type="entry name" value="ApbE"/>
</dbReference>
<keyword evidence="7" id="KW-0274">FAD</keyword>
<dbReference type="GO" id="GO:0046872">
    <property type="term" value="F:metal ion binding"/>
    <property type="evidence" value="ECO:0007669"/>
    <property type="project" value="UniProtKB-KW"/>
</dbReference>
<keyword evidence="8" id="KW-0460">Magnesium</keyword>
<comment type="cofactor">
    <cofactor evidence="1">
        <name>Mg(2+)</name>
        <dbReference type="ChEBI" id="CHEBI:18420"/>
    </cofactor>
</comment>
<dbReference type="Pfam" id="PF02424">
    <property type="entry name" value="ApbE"/>
    <property type="match status" value="1"/>
</dbReference>
<evidence type="ECO:0000256" key="3">
    <source>
        <dbReference type="ARBA" id="ARBA00016337"/>
    </source>
</evidence>
<comment type="catalytic activity">
    <reaction evidence="10">
        <text>L-threonyl-[protein] + FAD = FMN-L-threonyl-[protein] + AMP + H(+)</text>
        <dbReference type="Rhea" id="RHEA:36847"/>
        <dbReference type="Rhea" id="RHEA-COMP:11060"/>
        <dbReference type="Rhea" id="RHEA-COMP:11061"/>
        <dbReference type="ChEBI" id="CHEBI:15378"/>
        <dbReference type="ChEBI" id="CHEBI:30013"/>
        <dbReference type="ChEBI" id="CHEBI:57692"/>
        <dbReference type="ChEBI" id="CHEBI:74257"/>
        <dbReference type="ChEBI" id="CHEBI:456215"/>
        <dbReference type="EC" id="2.7.1.180"/>
    </reaction>
</comment>
<sequence>MQTFSINIMNTNFYFIVSNCCFPDWQEQIISWLSYVEKEWSRFHEHNELAKLNQLPKGGMIQLSVPLYDVLKKANDYFTRTGGLFSPYLKRQMEENGYTKSFPFTFSPSKRIEEKTIEAQPFIFLKDKIVLKNTIEEVDLGGFAKGYVVERIATWLKNFGKATFGLVDGGGDIRVWSDGEKEWTIGLAHPILEGKEIGAIRMKNGAVATSNRLYRSWTDGYKRKHHILNGISGEPAVTDIIQATVVTRNLLEGEVAAKMCFLLKEEKQDHWFRENFPTCKRYIVKEGDCRVKSFD</sequence>
<name>A0AAJ1WJQ4_9BACI</name>
<evidence type="ECO:0000256" key="2">
    <source>
        <dbReference type="ARBA" id="ARBA00011955"/>
    </source>
</evidence>
<evidence type="ECO:0000256" key="5">
    <source>
        <dbReference type="ARBA" id="ARBA00022679"/>
    </source>
</evidence>
<evidence type="ECO:0000256" key="10">
    <source>
        <dbReference type="ARBA" id="ARBA00048540"/>
    </source>
</evidence>
<dbReference type="AlphaFoldDB" id="A0AAJ1WJQ4"/>
<keyword evidence="11" id="KW-0449">Lipoprotein</keyword>
<dbReference type="EMBL" id="JAUSUC010000026">
    <property type="protein sequence ID" value="MDQ0215758.1"/>
    <property type="molecule type" value="Genomic_DNA"/>
</dbReference>
<keyword evidence="4" id="KW-0285">Flavoprotein</keyword>
<keyword evidence="12" id="KW-1185">Reference proteome</keyword>
<evidence type="ECO:0000256" key="8">
    <source>
        <dbReference type="ARBA" id="ARBA00022842"/>
    </source>
</evidence>
<evidence type="ECO:0000256" key="9">
    <source>
        <dbReference type="ARBA" id="ARBA00031306"/>
    </source>
</evidence>
<evidence type="ECO:0000313" key="12">
    <source>
        <dbReference type="Proteomes" id="UP001237207"/>
    </source>
</evidence>
<evidence type="ECO:0000256" key="4">
    <source>
        <dbReference type="ARBA" id="ARBA00022630"/>
    </source>
</evidence>
<dbReference type="PANTHER" id="PTHR30040:SF2">
    <property type="entry name" value="FAD:PROTEIN FMN TRANSFERASE"/>
    <property type="match status" value="1"/>
</dbReference>
<dbReference type="SUPFAM" id="SSF143631">
    <property type="entry name" value="ApbE-like"/>
    <property type="match status" value="1"/>
</dbReference>
<dbReference type="EC" id="2.7.1.180" evidence="2"/>
<dbReference type="PANTHER" id="PTHR30040">
    <property type="entry name" value="THIAMINE BIOSYNTHESIS LIPOPROTEIN APBE"/>
    <property type="match status" value="1"/>
</dbReference>
<protein>
    <recommendedName>
        <fullName evidence="3">FAD:protein FMN transferase</fullName>
        <ecNumber evidence="2">2.7.1.180</ecNumber>
    </recommendedName>
    <alternativeName>
        <fullName evidence="9">Flavin transferase</fullName>
    </alternativeName>
</protein>
<reference evidence="11" key="1">
    <citation type="submission" date="2023-07" db="EMBL/GenBank/DDBJ databases">
        <title>Genomic Encyclopedia of Type Strains, Phase IV (KMG-IV): sequencing the most valuable type-strain genomes for metagenomic binning, comparative biology and taxonomic classification.</title>
        <authorList>
            <person name="Goeker M."/>
        </authorList>
    </citation>
    <scope>NUCLEOTIDE SEQUENCE</scope>
    <source>
        <strain evidence="11">DSM 23947</strain>
    </source>
</reference>
<evidence type="ECO:0000313" key="11">
    <source>
        <dbReference type="EMBL" id="MDQ0215758.1"/>
    </source>
</evidence>
<accession>A0AAJ1WJQ4</accession>
<dbReference type="Proteomes" id="UP001237207">
    <property type="component" value="Unassembled WGS sequence"/>
</dbReference>